<gene>
    <name evidence="2" type="ordered locus">DP0305</name>
</gene>
<organism evidence="2 3">
    <name type="scientific">Desulfotalea psychrophila (strain LSv54 / DSM 12343)</name>
    <dbReference type="NCBI Taxonomy" id="177439"/>
    <lineage>
        <taxon>Bacteria</taxon>
        <taxon>Pseudomonadati</taxon>
        <taxon>Thermodesulfobacteriota</taxon>
        <taxon>Desulfobulbia</taxon>
        <taxon>Desulfobulbales</taxon>
        <taxon>Desulfocapsaceae</taxon>
        <taxon>Desulfotalea</taxon>
    </lineage>
</organism>
<accession>Q6ARJ1</accession>
<reference evidence="3" key="1">
    <citation type="journal article" date="2004" name="Environ. Microbiol.">
        <title>The genome of Desulfotalea psychrophila, a sulfate-reducing bacterium from permanently cold Arctic sediments.</title>
        <authorList>
            <person name="Rabus R."/>
            <person name="Ruepp A."/>
            <person name="Frickey T."/>
            <person name="Rattei T."/>
            <person name="Fartmann B."/>
            <person name="Stark M."/>
            <person name="Bauer M."/>
            <person name="Zibat A."/>
            <person name="Lombardot T."/>
            <person name="Becker I."/>
            <person name="Amann J."/>
            <person name="Gellner K."/>
            <person name="Teeling H."/>
            <person name="Leuschner W.D."/>
            <person name="Gloeckner F.-O."/>
            <person name="Lupas A.N."/>
            <person name="Amann R."/>
            <person name="Klenk H.-P."/>
        </authorList>
    </citation>
    <scope>NUCLEOTIDE SEQUENCE [LARGE SCALE GENOMIC DNA]</scope>
    <source>
        <strain evidence="3">DSM 12343 / LSv54</strain>
    </source>
</reference>
<protein>
    <submittedName>
        <fullName evidence="2">Uncharacterized protein</fullName>
    </submittedName>
</protein>
<dbReference type="EMBL" id="CR522870">
    <property type="protein sequence ID" value="CAG35034.1"/>
    <property type="molecule type" value="Genomic_DNA"/>
</dbReference>
<sequence length="101" mass="11626">MYPFHLHQAYQTAPTLTPGKTLQTTPTHRSNKTAKSSYNPRWVVDSYMATVAQGLSRTGQQGQPISVHRLRTRETGVYQKNNYLNLPYLKLTRSLYDSFHL</sequence>
<dbReference type="KEGG" id="dps:DP0305"/>
<evidence type="ECO:0000313" key="2">
    <source>
        <dbReference type="EMBL" id="CAG35034.1"/>
    </source>
</evidence>
<dbReference type="HOGENOM" id="CLU_2286955_0_0_7"/>
<keyword evidence="3" id="KW-1185">Reference proteome</keyword>
<name>Q6ARJ1_DESPS</name>
<dbReference type="STRING" id="177439.DP0305"/>
<dbReference type="Proteomes" id="UP000000602">
    <property type="component" value="Chromosome"/>
</dbReference>
<evidence type="ECO:0000313" key="3">
    <source>
        <dbReference type="Proteomes" id="UP000000602"/>
    </source>
</evidence>
<proteinExistence type="predicted"/>
<feature type="region of interest" description="Disordered" evidence="1">
    <location>
        <begin position="16"/>
        <end position="36"/>
    </location>
</feature>
<dbReference type="AlphaFoldDB" id="Q6ARJ1"/>
<evidence type="ECO:0000256" key="1">
    <source>
        <dbReference type="SAM" id="MobiDB-lite"/>
    </source>
</evidence>